<keyword evidence="5" id="KW-0997">Cell inner membrane</keyword>
<protein>
    <recommendedName>
        <fullName evidence="3">histidine kinase</fullName>
        <ecNumber evidence="3">2.7.13.3</ecNumber>
    </recommendedName>
</protein>
<evidence type="ECO:0000256" key="13">
    <source>
        <dbReference type="ARBA" id="ARBA00023012"/>
    </source>
</evidence>
<keyword evidence="7 18" id="KW-0808">Transferase</keyword>
<dbReference type="InterPro" id="IPR003661">
    <property type="entry name" value="HisK_dim/P_dom"/>
</dbReference>
<dbReference type="SUPFAM" id="SSF158472">
    <property type="entry name" value="HAMP domain-like"/>
    <property type="match status" value="1"/>
</dbReference>
<dbReference type="SMART" id="SM00388">
    <property type="entry name" value="HisKA"/>
    <property type="match status" value="1"/>
</dbReference>
<keyword evidence="6" id="KW-0597">Phosphoprotein</keyword>
<evidence type="ECO:0000256" key="10">
    <source>
        <dbReference type="ARBA" id="ARBA00022777"/>
    </source>
</evidence>
<dbReference type="Gene3D" id="1.10.287.130">
    <property type="match status" value="1"/>
</dbReference>
<comment type="subcellular location">
    <subcellularLocation>
        <location evidence="2">Cell inner membrane</location>
        <topology evidence="2">Multi-pass membrane protein</topology>
    </subcellularLocation>
</comment>
<keyword evidence="10" id="KW-0418">Kinase</keyword>
<keyword evidence="14 15" id="KW-0472">Membrane</keyword>
<feature type="transmembrane region" description="Helical" evidence="15">
    <location>
        <begin position="12"/>
        <end position="32"/>
    </location>
</feature>
<dbReference type="PROSITE" id="PS50109">
    <property type="entry name" value="HIS_KIN"/>
    <property type="match status" value="1"/>
</dbReference>
<feature type="domain" description="Histidine kinase" evidence="16">
    <location>
        <begin position="262"/>
        <end position="458"/>
    </location>
</feature>
<keyword evidence="13" id="KW-0902">Two-component regulatory system</keyword>
<dbReference type="PANTHER" id="PTHR44936:SF5">
    <property type="entry name" value="SENSOR HISTIDINE KINASE ENVZ"/>
    <property type="match status" value="1"/>
</dbReference>
<evidence type="ECO:0000256" key="15">
    <source>
        <dbReference type="SAM" id="Phobius"/>
    </source>
</evidence>
<dbReference type="CDD" id="cd06225">
    <property type="entry name" value="HAMP"/>
    <property type="match status" value="1"/>
</dbReference>
<dbReference type="SUPFAM" id="SSF47384">
    <property type="entry name" value="Homodimeric domain of signal transducing histidine kinase"/>
    <property type="match status" value="1"/>
</dbReference>
<dbReference type="AlphaFoldDB" id="A0A2R8B6J4"/>
<dbReference type="PRINTS" id="PR00344">
    <property type="entry name" value="BCTRLSENSOR"/>
</dbReference>
<sequence>MPGFPDSIRGQLVLLIVAALAVAQAISLWLFVDERSLAVRAALGSEAAARAANVARLIEEAPEPLHEAILRAADSPLVRFGIAGRPEVDHRDHRGTGAVEARIRALLGDRERDIRVELHEVVGSVMPLPHMSSDMAQMHLAMMEGQLAAIEMRLSIALSDGRWLNVATRFQRPPLQWAWASALSFGLTAALLLIAAFWFILTRITRPLKHLSRAADRLGRGEATAAIEPAGPSEIRDLACAFNRMQERLSRFIGDRTRLIAALSHDLRSPLTAMRVRAEMIDDAESREKLVVSIEEMQEMVDGTLAFARGMATSEPTERADIAAFLATLRDDMAAGFGIEAEPGLIARIRPKSMRRALRNVIENGLRYGGEVEVAVKRTGEMIELCVRDRGPGIPEAEQERVFEPFYRIEKSRSRDTGGAGLGLAIARTIIHGHGGSIELANRTGGGLEVRIRLPADTG</sequence>
<evidence type="ECO:0000313" key="18">
    <source>
        <dbReference type="EMBL" id="SPH18258.1"/>
    </source>
</evidence>
<dbReference type="SUPFAM" id="SSF55874">
    <property type="entry name" value="ATPase domain of HSP90 chaperone/DNA topoisomerase II/histidine kinase"/>
    <property type="match status" value="1"/>
</dbReference>
<dbReference type="GO" id="GO:0005524">
    <property type="term" value="F:ATP binding"/>
    <property type="evidence" value="ECO:0007669"/>
    <property type="project" value="UniProtKB-KW"/>
</dbReference>
<evidence type="ECO:0000256" key="7">
    <source>
        <dbReference type="ARBA" id="ARBA00022679"/>
    </source>
</evidence>
<keyword evidence="19" id="KW-1185">Reference proteome</keyword>
<keyword evidence="11" id="KW-0067">ATP-binding</keyword>
<keyword evidence="4" id="KW-1003">Cell membrane</keyword>
<dbReference type="Pfam" id="PF00672">
    <property type="entry name" value="HAMP"/>
    <property type="match status" value="1"/>
</dbReference>
<proteinExistence type="predicted"/>
<dbReference type="InterPro" id="IPR004358">
    <property type="entry name" value="Sig_transdc_His_kin-like_C"/>
</dbReference>
<dbReference type="InterPro" id="IPR005467">
    <property type="entry name" value="His_kinase_dom"/>
</dbReference>
<evidence type="ECO:0000256" key="1">
    <source>
        <dbReference type="ARBA" id="ARBA00000085"/>
    </source>
</evidence>
<evidence type="ECO:0000256" key="3">
    <source>
        <dbReference type="ARBA" id="ARBA00012438"/>
    </source>
</evidence>
<dbReference type="PROSITE" id="PS50885">
    <property type="entry name" value="HAMP"/>
    <property type="match status" value="1"/>
</dbReference>
<dbReference type="Gene3D" id="1.10.8.500">
    <property type="entry name" value="HAMP domain in histidine kinase"/>
    <property type="match status" value="1"/>
</dbReference>
<dbReference type="Proteomes" id="UP000244924">
    <property type="component" value="Unassembled WGS sequence"/>
</dbReference>
<name>A0A2R8B6J4_9RHOB</name>
<evidence type="ECO:0000256" key="5">
    <source>
        <dbReference type="ARBA" id="ARBA00022519"/>
    </source>
</evidence>
<gene>
    <name evidence="18" type="primary">envZ_3</name>
    <name evidence="18" type="ORF">DEA8626_01790</name>
</gene>
<reference evidence="18 19" key="1">
    <citation type="submission" date="2018-03" db="EMBL/GenBank/DDBJ databases">
        <authorList>
            <person name="Keele B.F."/>
        </authorList>
    </citation>
    <scope>NUCLEOTIDE SEQUENCE [LARGE SCALE GENOMIC DNA]</scope>
    <source>
        <strain evidence="18 19">CECT 8626</strain>
    </source>
</reference>
<dbReference type="CDD" id="cd00082">
    <property type="entry name" value="HisKA"/>
    <property type="match status" value="1"/>
</dbReference>
<dbReference type="Pfam" id="PF02518">
    <property type="entry name" value="HATPase_c"/>
    <property type="match status" value="1"/>
</dbReference>
<evidence type="ECO:0000259" key="16">
    <source>
        <dbReference type="PROSITE" id="PS50109"/>
    </source>
</evidence>
<dbReference type="GO" id="GO:0000155">
    <property type="term" value="F:phosphorelay sensor kinase activity"/>
    <property type="evidence" value="ECO:0007669"/>
    <property type="project" value="InterPro"/>
</dbReference>
<dbReference type="InterPro" id="IPR036890">
    <property type="entry name" value="HATPase_C_sf"/>
</dbReference>
<dbReference type="EC" id="2.7.13.3" evidence="3"/>
<dbReference type="PANTHER" id="PTHR44936">
    <property type="entry name" value="SENSOR PROTEIN CREC"/>
    <property type="match status" value="1"/>
</dbReference>
<dbReference type="InterPro" id="IPR036097">
    <property type="entry name" value="HisK_dim/P_sf"/>
</dbReference>
<evidence type="ECO:0000256" key="11">
    <source>
        <dbReference type="ARBA" id="ARBA00022840"/>
    </source>
</evidence>
<evidence type="ECO:0000256" key="8">
    <source>
        <dbReference type="ARBA" id="ARBA00022692"/>
    </source>
</evidence>
<evidence type="ECO:0000256" key="14">
    <source>
        <dbReference type="ARBA" id="ARBA00023136"/>
    </source>
</evidence>
<evidence type="ECO:0000256" key="6">
    <source>
        <dbReference type="ARBA" id="ARBA00022553"/>
    </source>
</evidence>
<evidence type="ECO:0000256" key="9">
    <source>
        <dbReference type="ARBA" id="ARBA00022741"/>
    </source>
</evidence>
<keyword evidence="8 15" id="KW-0812">Transmembrane</keyword>
<dbReference type="GO" id="GO:0005886">
    <property type="term" value="C:plasma membrane"/>
    <property type="evidence" value="ECO:0007669"/>
    <property type="project" value="UniProtKB-SubCell"/>
</dbReference>
<dbReference type="InterPro" id="IPR003594">
    <property type="entry name" value="HATPase_dom"/>
</dbReference>
<feature type="domain" description="HAMP" evidence="17">
    <location>
        <begin position="202"/>
        <end position="254"/>
    </location>
</feature>
<feature type="transmembrane region" description="Helical" evidence="15">
    <location>
        <begin position="177"/>
        <end position="201"/>
    </location>
</feature>
<dbReference type="SMART" id="SM00304">
    <property type="entry name" value="HAMP"/>
    <property type="match status" value="1"/>
</dbReference>
<keyword evidence="12 15" id="KW-1133">Transmembrane helix</keyword>
<dbReference type="EMBL" id="OMOQ01000001">
    <property type="protein sequence ID" value="SPH18258.1"/>
    <property type="molecule type" value="Genomic_DNA"/>
</dbReference>
<dbReference type="RefSeq" id="WP_108852610.1">
    <property type="nucleotide sequence ID" value="NZ_OMOQ01000001.1"/>
</dbReference>
<dbReference type="Gene3D" id="3.30.565.10">
    <property type="entry name" value="Histidine kinase-like ATPase, C-terminal domain"/>
    <property type="match status" value="1"/>
</dbReference>
<dbReference type="InterPro" id="IPR003660">
    <property type="entry name" value="HAMP_dom"/>
</dbReference>
<dbReference type="Pfam" id="PF00512">
    <property type="entry name" value="HisKA"/>
    <property type="match status" value="1"/>
</dbReference>
<keyword evidence="9" id="KW-0547">Nucleotide-binding</keyword>
<evidence type="ECO:0000259" key="17">
    <source>
        <dbReference type="PROSITE" id="PS50885"/>
    </source>
</evidence>
<evidence type="ECO:0000256" key="12">
    <source>
        <dbReference type="ARBA" id="ARBA00022989"/>
    </source>
</evidence>
<evidence type="ECO:0000313" key="19">
    <source>
        <dbReference type="Proteomes" id="UP000244924"/>
    </source>
</evidence>
<dbReference type="InterPro" id="IPR050980">
    <property type="entry name" value="2C_sensor_his_kinase"/>
</dbReference>
<evidence type="ECO:0000256" key="2">
    <source>
        <dbReference type="ARBA" id="ARBA00004429"/>
    </source>
</evidence>
<comment type="catalytic activity">
    <reaction evidence="1">
        <text>ATP + protein L-histidine = ADP + protein N-phospho-L-histidine.</text>
        <dbReference type="EC" id="2.7.13.3"/>
    </reaction>
</comment>
<dbReference type="SMART" id="SM00387">
    <property type="entry name" value="HATPase_c"/>
    <property type="match status" value="1"/>
</dbReference>
<organism evidence="18 19">
    <name type="scientific">Albidovulum aquaemixtae</name>
    <dbReference type="NCBI Taxonomy" id="1542388"/>
    <lineage>
        <taxon>Bacteria</taxon>
        <taxon>Pseudomonadati</taxon>
        <taxon>Pseudomonadota</taxon>
        <taxon>Alphaproteobacteria</taxon>
        <taxon>Rhodobacterales</taxon>
        <taxon>Paracoccaceae</taxon>
        <taxon>Albidovulum</taxon>
    </lineage>
</organism>
<dbReference type="OrthoDB" id="9804645at2"/>
<accession>A0A2R8B6J4</accession>
<evidence type="ECO:0000256" key="4">
    <source>
        <dbReference type="ARBA" id="ARBA00022475"/>
    </source>
</evidence>